<dbReference type="RefSeq" id="WP_011809238.1">
    <property type="nucleotide sequence ID" value="NC_008786.1"/>
</dbReference>
<dbReference type="OrthoDB" id="9810941at2"/>
<dbReference type="PANTHER" id="PTHR23514">
    <property type="entry name" value="BYPASS OF STOP CODON PROTEIN 6"/>
    <property type="match status" value="1"/>
</dbReference>
<dbReference type="InterPro" id="IPR011701">
    <property type="entry name" value="MFS"/>
</dbReference>
<keyword evidence="4 5" id="KW-0472">Membrane</keyword>
<evidence type="ECO:0000256" key="2">
    <source>
        <dbReference type="ARBA" id="ARBA00022692"/>
    </source>
</evidence>
<dbReference type="GO" id="GO:0022857">
    <property type="term" value="F:transmembrane transporter activity"/>
    <property type="evidence" value="ECO:0007669"/>
    <property type="project" value="InterPro"/>
</dbReference>
<organism evidence="6 7">
    <name type="scientific">Verminephrobacter eiseniae (strain EF01-2)</name>
    <dbReference type="NCBI Taxonomy" id="391735"/>
    <lineage>
        <taxon>Bacteria</taxon>
        <taxon>Pseudomonadati</taxon>
        <taxon>Pseudomonadota</taxon>
        <taxon>Betaproteobacteria</taxon>
        <taxon>Burkholderiales</taxon>
        <taxon>Comamonadaceae</taxon>
        <taxon>Verminephrobacter</taxon>
    </lineage>
</organism>
<name>A1WHX4_VEREI</name>
<dbReference type="InterPro" id="IPR051788">
    <property type="entry name" value="MFS_Transporter"/>
</dbReference>
<keyword evidence="2 5" id="KW-0812">Transmembrane</keyword>
<dbReference type="CDD" id="cd17393">
    <property type="entry name" value="MFS_MosC_like"/>
    <property type="match status" value="1"/>
</dbReference>
<dbReference type="InterPro" id="IPR036259">
    <property type="entry name" value="MFS_trans_sf"/>
</dbReference>
<gene>
    <name evidence="6" type="ordered locus">Veis_1471</name>
</gene>
<feature type="transmembrane region" description="Helical" evidence="5">
    <location>
        <begin position="298"/>
        <end position="324"/>
    </location>
</feature>
<dbReference type="eggNOG" id="COG0738">
    <property type="taxonomic scope" value="Bacteria"/>
</dbReference>
<accession>A1WHX4</accession>
<dbReference type="HOGENOM" id="CLU_035309_1_1_4"/>
<dbReference type="AlphaFoldDB" id="A1WHX4"/>
<comment type="subcellular location">
    <subcellularLocation>
        <location evidence="1">Membrane</location>
        <topology evidence="1">Multi-pass membrane protein</topology>
    </subcellularLocation>
</comment>
<dbReference type="Proteomes" id="UP000000374">
    <property type="component" value="Chromosome"/>
</dbReference>
<dbReference type="GO" id="GO:0016020">
    <property type="term" value="C:membrane"/>
    <property type="evidence" value="ECO:0007669"/>
    <property type="project" value="UniProtKB-SubCell"/>
</dbReference>
<dbReference type="STRING" id="391735.Veis_1471"/>
<feature type="transmembrane region" description="Helical" evidence="5">
    <location>
        <begin position="52"/>
        <end position="72"/>
    </location>
</feature>
<feature type="transmembrane region" description="Helical" evidence="5">
    <location>
        <begin position="209"/>
        <end position="232"/>
    </location>
</feature>
<feature type="transmembrane region" description="Helical" evidence="5">
    <location>
        <begin position="143"/>
        <end position="163"/>
    </location>
</feature>
<dbReference type="Gene3D" id="1.20.1250.20">
    <property type="entry name" value="MFS general substrate transporter like domains"/>
    <property type="match status" value="1"/>
</dbReference>
<dbReference type="PANTHER" id="PTHR23514:SF13">
    <property type="entry name" value="INNER MEMBRANE PROTEIN YBJJ"/>
    <property type="match status" value="1"/>
</dbReference>
<feature type="transmembrane region" description="Helical" evidence="5">
    <location>
        <begin position="169"/>
        <end position="188"/>
    </location>
</feature>
<evidence type="ECO:0000256" key="1">
    <source>
        <dbReference type="ARBA" id="ARBA00004141"/>
    </source>
</evidence>
<dbReference type="SUPFAM" id="SSF103473">
    <property type="entry name" value="MFS general substrate transporter"/>
    <property type="match status" value="1"/>
</dbReference>
<feature type="transmembrane region" description="Helical" evidence="5">
    <location>
        <begin position="12"/>
        <end position="32"/>
    </location>
</feature>
<reference evidence="7" key="1">
    <citation type="submission" date="2006-12" db="EMBL/GenBank/DDBJ databases">
        <title>Complete sequence of chromosome 1 of Verminephrobacter eiseniae EF01-2.</title>
        <authorList>
            <person name="Copeland A."/>
            <person name="Lucas S."/>
            <person name="Lapidus A."/>
            <person name="Barry K."/>
            <person name="Detter J.C."/>
            <person name="Glavina del Rio T."/>
            <person name="Dalin E."/>
            <person name="Tice H."/>
            <person name="Pitluck S."/>
            <person name="Chertkov O."/>
            <person name="Brettin T."/>
            <person name="Bruce D."/>
            <person name="Han C."/>
            <person name="Tapia R."/>
            <person name="Gilna P."/>
            <person name="Schmutz J."/>
            <person name="Larimer F."/>
            <person name="Land M."/>
            <person name="Hauser L."/>
            <person name="Kyrpides N."/>
            <person name="Kim E."/>
            <person name="Stahl D."/>
            <person name="Richardson P."/>
        </authorList>
    </citation>
    <scope>NUCLEOTIDE SEQUENCE [LARGE SCALE GENOMIC DNA]</scope>
    <source>
        <strain evidence="7">EF01-2</strain>
    </source>
</reference>
<feature type="transmembrane region" description="Helical" evidence="5">
    <location>
        <begin position="331"/>
        <end position="352"/>
    </location>
</feature>
<keyword evidence="3 5" id="KW-1133">Transmembrane helix</keyword>
<proteinExistence type="predicted"/>
<dbReference type="EMBL" id="CP000542">
    <property type="protein sequence ID" value="ABM57231.1"/>
    <property type="molecule type" value="Genomic_DNA"/>
</dbReference>
<keyword evidence="7" id="KW-1185">Reference proteome</keyword>
<dbReference type="Pfam" id="PF07690">
    <property type="entry name" value="MFS_1"/>
    <property type="match status" value="1"/>
</dbReference>
<evidence type="ECO:0000313" key="7">
    <source>
        <dbReference type="Proteomes" id="UP000000374"/>
    </source>
</evidence>
<protein>
    <submittedName>
        <fullName evidence="6">Major facilitator superfamily MFS_1</fullName>
    </submittedName>
</protein>
<feature type="transmembrane region" description="Helical" evidence="5">
    <location>
        <begin position="274"/>
        <end position="292"/>
    </location>
</feature>
<dbReference type="KEGG" id="vei:Veis_1471"/>
<evidence type="ECO:0000256" key="4">
    <source>
        <dbReference type="ARBA" id="ARBA00023136"/>
    </source>
</evidence>
<dbReference type="GeneID" id="76460094"/>
<evidence type="ECO:0000256" key="3">
    <source>
        <dbReference type="ARBA" id="ARBA00022989"/>
    </source>
</evidence>
<evidence type="ECO:0000256" key="5">
    <source>
        <dbReference type="SAM" id="Phobius"/>
    </source>
</evidence>
<feature type="transmembrane region" description="Helical" evidence="5">
    <location>
        <begin position="244"/>
        <end position="262"/>
    </location>
</feature>
<feature type="transmembrane region" description="Helical" evidence="5">
    <location>
        <begin position="358"/>
        <end position="377"/>
    </location>
</feature>
<sequence>MPDSIIGTHRGWRIWHPTATMFLAHGVLFGVWATQIPAFKERLGLEPLALSLILFMLGGGSVLAMAGSAWLIHRIGVVHLMRITATLLCGFGILIPLAPDVITLAIVVFLFGASGGSMDVAMNTHACDVERYAGRPYMSSFHGMWSLGGLAGAGAGALLMRAFSPAIEASMISVAMLALFLWGLRGLLPQQEPVGHASEKTRFTLAGPALILGIVSIFAFGGEGIVLDWAAVYMKQSLAAGSELALMGYAAFAGSMAIMRLAGDVIRHRFSARSLVCTGGLFAAFGLVIGPLSKDPAIMIAGCAIAGAGLANIVPVLFSLAGALPRPGVQIAAVSTMGFGGLLAVPPLLGIIGQHYGLGTIFYAGAVGAVAITILALSGIDSSPASRAAADA</sequence>
<evidence type="ECO:0000313" key="6">
    <source>
        <dbReference type="EMBL" id="ABM57231.1"/>
    </source>
</evidence>